<dbReference type="AlphaFoldDB" id="A0A0H3BJ39"/>
<evidence type="ECO:0000256" key="1">
    <source>
        <dbReference type="ARBA" id="ARBA00004117"/>
    </source>
</evidence>
<protein>
    <recommendedName>
        <fullName evidence="3 6">Flagellar basal body rod protein FlgB</fullName>
    </recommendedName>
</protein>
<reference evidence="8 9" key="1">
    <citation type="journal article" date="2008" name="BMC Microbiol.">
        <title>Complete genome sequence of Treponema pallidum ssp. pallidum strain SS14 determined with oligonucleotide arrays.</title>
        <authorList>
            <person name="Matejkova P."/>
            <person name="Strouhal M."/>
            <person name="Smajs D."/>
            <person name="Norris S.J."/>
            <person name="Palzkill T."/>
            <person name="Petrosino J.F."/>
            <person name="Sodergren E."/>
            <person name="Norton J.E."/>
            <person name="Singh J."/>
            <person name="Richmond T.A."/>
            <person name="Molla M.N."/>
            <person name="Albert T.J."/>
            <person name="Weinstock G.M."/>
        </authorList>
    </citation>
    <scope>NUCLEOTIDE SEQUENCE [LARGE SCALE GENOMIC DNA]</scope>
    <source>
        <strain evidence="8 9">SS14</strain>
    </source>
</reference>
<dbReference type="GO" id="GO:0071973">
    <property type="term" value="P:bacterial-type flagellum-dependent cell motility"/>
    <property type="evidence" value="ECO:0007669"/>
    <property type="project" value="InterPro"/>
</dbReference>
<dbReference type="NCBIfam" id="TIGR01396">
    <property type="entry name" value="FlgB"/>
    <property type="match status" value="1"/>
</dbReference>
<dbReference type="PATRIC" id="fig|455434.6.peg.398"/>
<name>A0A0H3BJ39_TREPS</name>
<dbReference type="EMBL" id="CP000805">
    <property type="protein sequence ID" value="ACD70822.1"/>
    <property type="molecule type" value="Genomic_DNA"/>
</dbReference>
<comment type="subcellular location">
    <subcellularLocation>
        <location evidence="1 6">Bacterial flagellum basal body</location>
    </subcellularLocation>
</comment>
<accession>A0A0H3BJ39</accession>
<dbReference type="RefSeq" id="WP_010881844.1">
    <property type="nucleotide sequence ID" value="NC_010741.1"/>
</dbReference>
<dbReference type="Proteomes" id="UP000001202">
    <property type="component" value="Chromosome"/>
</dbReference>
<dbReference type="KEGG" id="tpp:TPASS_0396"/>
<keyword evidence="8" id="KW-0969">Cilium</keyword>
<evidence type="ECO:0000256" key="2">
    <source>
        <dbReference type="ARBA" id="ARBA00009677"/>
    </source>
</evidence>
<dbReference type="GO" id="GO:0030694">
    <property type="term" value="C:bacterial-type flagellum basal body, rod"/>
    <property type="evidence" value="ECO:0007669"/>
    <property type="project" value="InterPro"/>
</dbReference>
<dbReference type="PROSITE" id="PS00588">
    <property type="entry name" value="FLAGELLA_BB_ROD"/>
    <property type="match status" value="1"/>
</dbReference>
<keyword evidence="8" id="KW-0966">Cell projection</keyword>
<evidence type="ECO:0000256" key="3">
    <source>
        <dbReference type="ARBA" id="ARBA00014376"/>
    </source>
</evidence>
<evidence type="ECO:0000256" key="5">
    <source>
        <dbReference type="ARBA" id="ARBA00024934"/>
    </source>
</evidence>
<dbReference type="PIRSF" id="PIRSF002889">
    <property type="entry name" value="Rod_FlgB"/>
    <property type="match status" value="1"/>
</dbReference>
<dbReference type="GeneID" id="93876170"/>
<proteinExistence type="inferred from homology"/>
<evidence type="ECO:0000256" key="6">
    <source>
        <dbReference type="PIRNR" id="PIRNR002889"/>
    </source>
</evidence>
<sequence>MNSFTRTVDLLHRALDVNALRYEVTANNLANAEVPGFKRTDVNFEAELKRALDSQRNETSFFKQATAGTNMLSSDVIDYRSVRPRRVLDYLTDVKANGNNVDAEQEAMHVLKIQMHYQMLSQMVGFQYRQVESVLR</sequence>
<dbReference type="Pfam" id="PF00460">
    <property type="entry name" value="Flg_bb_rod"/>
    <property type="match status" value="1"/>
</dbReference>
<comment type="similarity">
    <text evidence="2 6">Belongs to the flagella basal body rod proteins family.</text>
</comment>
<dbReference type="InterPro" id="IPR019776">
    <property type="entry name" value="Flagellar_basal_body_rod_CS"/>
</dbReference>
<comment type="subunit">
    <text evidence="6">The basal body constitutes a major portion of the flagellar organelle and consists of a number of rings mounted on a central rod.</text>
</comment>
<dbReference type="InterPro" id="IPR001444">
    <property type="entry name" value="Flag_bb_rod_N"/>
</dbReference>
<gene>
    <name evidence="8" type="primary">flgB</name>
    <name evidence="8" type="ordered locus">TPASS_0396</name>
</gene>
<evidence type="ECO:0000256" key="4">
    <source>
        <dbReference type="ARBA" id="ARBA00023143"/>
    </source>
</evidence>
<evidence type="ECO:0000313" key="9">
    <source>
        <dbReference type="Proteomes" id="UP000001202"/>
    </source>
</evidence>
<keyword evidence="8" id="KW-0282">Flagellum</keyword>
<feature type="domain" description="Flagellar basal body rod protein N-terminal" evidence="7">
    <location>
        <begin position="14"/>
        <end position="38"/>
    </location>
</feature>
<evidence type="ECO:0000313" key="8">
    <source>
        <dbReference type="EMBL" id="ACD70822.1"/>
    </source>
</evidence>
<evidence type="ECO:0000259" key="7">
    <source>
        <dbReference type="Pfam" id="PF00460"/>
    </source>
</evidence>
<organism evidence="8 9">
    <name type="scientific">Treponema pallidum subsp. pallidum (strain SS14)</name>
    <dbReference type="NCBI Taxonomy" id="455434"/>
    <lineage>
        <taxon>Bacteria</taxon>
        <taxon>Pseudomonadati</taxon>
        <taxon>Spirochaetota</taxon>
        <taxon>Spirochaetia</taxon>
        <taxon>Spirochaetales</taxon>
        <taxon>Treponemataceae</taxon>
        <taxon>Treponema</taxon>
    </lineage>
</organism>
<keyword evidence="4 6" id="KW-0975">Bacterial flagellum</keyword>
<dbReference type="InterPro" id="IPR006300">
    <property type="entry name" value="FlgB"/>
</dbReference>
<comment type="function">
    <text evidence="5 6">Structural component of flagellum, the bacterial motility apparatus. Part of the rod structure of flagellar basal body.</text>
</comment>